<sequence>MSDMLLHKRLDFNLTQAKIVLSRIEELTQDGLALSRAATLSASATSAKILNIIYKLRLTKAADAHDKRIEGTPKFLNIIDNYVKMDMPIRMCMPAFPFKSANKVYKVLGSLPDRAEEAALEYMSTMCAEIGNIYSPGAKLLIVSDGLVYNDLLTILDKDVWAYGQALRTMAAKRFPHIEFSRLRQLVTIDLPEKLDEVTYVANATNFRRALLSQFGKDDLDVHKLIEENEDTRLTYCGHSRFLFNGLRYIFPKSELRGSNQYKRDVKFIAREMIRRGFASAAAIKRNFPSHLRLSIHQSTGEHKISLSLLPTSTTFTTPWMYAVAYIAGGILLSAPKGGIESDPKYQLVHRDGCPNFFVERSGSATVLAEVGMNELNKANGAMTQGDQVSGKKTCPHCGMTTHSEARCFNKFPHLAPKRLQEWLASSTCTNVIMATLNTEGVRTETMMTSV</sequence>
<dbReference type="PANTHER" id="PTHR37285:SF5">
    <property type="entry name" value="SPORE WALL MATURATION PROTEIN DIT1"/>
    <property type="match status" value="1"/>
</dbReference>
<reference evidence="1" key="1">
    <citation type="submission" date="2022-11" db="EMBL/GenBank/DDBJ databases">
        <title>Chromosomal genome sequence assembly and mating type (MAT) locus characterization of the leprose asexual lichenized fungus Lepraria neglecta (Nyl.) Erichsen.</title>
        <authorList>
            <person name="Allen J.L."/>
            <person name="Pfeffer B."/>
        </authorList>
    </citation>
    <scope>NUCLEOTIDE SEQUENCE</scope>
    <source>
        <strain evidence="1">Allen 5258</strain>
    </source>
</reference>
<name>A0AAE0DGS3_9LECA</name>
<accession>A0AAE0DGS3</accession>
<dbReference type="EMBL" id="JASNWA010000010">
    <property type="protein sequence ID" value="KAK3168984.1"/>
    <property type="molecule type" value="Genomic_DNA"/>
</dbReference>
<comment type="caution">
    <text evidence="1">The sequence shown here is derived from an EMBL/GenBank/DDBJ whole genome shotgun (WGS) entry which is preliminary data.</text>
</comment>
<dbReference type="Pfam" id="PF05141">
    <property type="entry name" value="DIT1_PvcA"/>
    <property type="match status" value="1"/>
</dbReference>
<evidence type="ECO:0000313" key="1">
    <source>
        <dbReference type="EMBL" id="KAK3168984.1"/>
    </source>
</evidence>
<organism evidence="1 2">
    <name type="scientific">Lepraria neglecta</name>
    <dbReference type="NCBI Taxonomy" id="209136"/>
    <lineage>
        <taxon>Eukaryota</taxon>
        <taxon>Fungi</taxon>
        <taxon>Dikarya</taxon>
        <taxon>Ascomycota</taxon>
        <taxon>Pezizomycotina</taxon>
        <taxon>Lecanoromycetes</taxon>
        <taxon>OSLEUM clade</taxon>
        <taxon>Lecanoromycetidae</taxon>
        <taxon>Lecanorales</taxon>
        <taxon>Lecanorineae</taxon>
        <taxon>Stereocaulaceae</taxon>
        <taxon>Lepraria</taxon>
    </lineage>
</organism>
<dbReference type="PANTHER" id="PTHR37285">
    <property type="entry name" value="SPORE WALL MATURATION PROTEIN DIT1"/>
    <property type="match status" value="1"/>
</dbReference>
<dbReference type="InterPro" id="IPR007817">
    <property type="entry name" value="Isocyanide_synthase_DIT1"/>
</dbReference>
<gene>
    <name evidence="1" type="ORF">OEA41_005432</name>
</gene>
<dbReference type="AlphaFoldDB" id="A0AAE0DGS3"/>
<protein>
    <submittedName>
        <fullName evidence="1">Uncharacterized protein</fullName>
    </submittedName>
</protein>
<dbReference type="Proteomes" id="UP001276659">
    <property type="component" value="Unassembled WGS sequence"/>
</dbReference>
<evidence type="ECO:0000313" key="2">
    <source>
        <dbReference type="Proteomes" id="UP001276659"/>
    </source>
</evidence>
<keyword evidence="2" id="KW-1185">Reference proteome</keyword>
<proteinExistence type="predicted"/>